<accession>A0A3A1QWS0</accession>
<dbReference type="Pfam" id="PF10057">
    <property type="entry name" value="MpsC"/>
    <property type="match status" value="2"/>
</dbReference>
<name>A0A3A1QWS0_9BACI</name>
<reference evidence="2 3" key="1">
    <citation type="submission" date="2018-09" db="EMBL/GenBank/DDBJ databases">
        <title>Bacillus saliacetes sp. nov., isolated from Thai shrimp paste (Ka-pi).</title>
        <authorList>
            <person name="Daroonpunt R."/>
            <person name="Tanasupawat S."/>
            <person name="Yiamsombut S."/>
        </authorList>
    </citation>
    <scope>NUCLEOTIDE SEQUENCE [LARGE SCALE GENOMIC DNA]</scope>
    <source>
        <strain evidence="2 3">SKP7-4</strain>
    </source>
</reference>
<dbReference type="EMBL" id="QXIR01000016">
    <property type="protein sequence ID" value="RIW32696.1"/>
    <property type="molecule type" value="Genomic_DNA"/>
</dbReference>
<dbReference type="Proteomes" id="UP000265801">
    <property type="component" value="Unassembled WGS sequence"/>
</dbReference>
<organism evidence="2 3">
    <name type="scientific">Bacillus salacetis</name>
    <dbReference type="NCBI Taxonomy" id="2315464"/>
    <lineage>
        <taxon>Bacteria</taxon>
        <taxon>Bacillati</taxon>
        <taxon>Bacillota</taxon>
        <taxon>Bacilli</taxon>
        <taxon>Bacillales</taxon>
        <taxon>Bacillaceae</taxon>
        <taxon>Bacillus</taxon>
    </lineage>
</organism>
<dbReference type="OrthoDB" id="2677857at2"/>
<evidence type="ECO:0000313" key="3">
    <source>
        <dbReference type="Proteomes" id="UP000265801"/>
    </source>
</evidence>
<protein>
    <submittedName>
        <fullName evidence="2">DUF2294 family protein</fullName>
    </submittedName>
</protein>
<proteinExistence type="predicted"/>
<gene>
    <name evidence="2" type="ORF">D3H55_12495</name>
</gene>
<sequence>MVKTNLEKNISSYIGRLLRDHFGRGPGNVICTVSGQYVVVHMTSFLSSMEKSLINNDQTVYVEKIRDLMVDGLVKDITSFIELNSGQSVEEFYYDWELQNQTGMMIALLSSSNDEHPSTPVNQYKNSGIVIQEINRLSKEVQKTPENTYSIMIDSRNLLIIREGIFISLEKELIRLGFQETLRIAKRNLEKQLIAESKELFEESLEAELTDFFIDWNFEKDRSVILFNLSPSK</sequence>
<feature type="domain" description="Na+-translocating membrane potential-generating system MpsC" evidence="1">
    <location>
        <begin position="3"/>
        <end position="110"/>
    </location>
</feature>
<comment type="caution">
    <text evidence="2">The sequence shown here is derived from an EMBL/GenBank/DDBJ whole genome shotgun (WGS) entry which is preliminary data.</text>
</comment>
<dbReference type="InterPro" id="IPR018745">
    <property type="entry name" value="MpsC"/>
</dbReference>
<feature type="domain" description="Na+-translocating membrane potential-generating system MpsC" evidence="1">
    <location>
        <begin position="133"/>
        <end position="229"/>
    </location>
</feature>
<evidence type="ECO:0000313" key="2">
    <source>
        <dbReference type="EMBL" id="RIW32696.1"/>
    </source>
</evidence>
<dbReference type="RefSeq" id="WP_119547255.1">
    <property type="nucleotide sequence ID" value="NZ_QXIR01000016.1"/>
</dbReference>
<dbReference type="AlphaFoldDB" id="A0A3A1QWS0"/>
<evidence type="ECO:0000259" key="1">
    <source>
        <dbReference type="Pfam" id="PF10057"/>
    </source>
</evidence>
<keyword evidence="3" id="KW-1185">Reference proteome</keyword>